<dbReference type="PROSITE" id="PS51257">
    <property type="entry name" value="PROKAR_LIPOPROTEIN"/>
    <property type="match status" value="1"/>
</dbReference>
<dbReference type="RefSeq" id="WP_014797835.1">
    <property type="nucleotide sequence ID" value="NC_018018.1"/>
</dbReference>
<dbReference type="EMBL" id="CP003345">
    <property type="protein sequence ID" value="AFM04386.1"/>
    <property type="molecule type" value="Genomic_DNA"/>
</dbReference>
<organism evidence="1 2">
    <name type="scientific">Bernardetia litoralis (strain ATCC 23117 / DSM 6794 / NBRC 15988 / NCIMB 1366 / Fx l1 / Sio-4)</name>
    <name type="common">Flexibacter litoralis</name>
    <dbReference type="NCBI Taxonomy" id="880071"/>
    <lineage>
        <taxon>Bacteria</taxon>
        <taxon>Pseudomonadati</taxon>
        <taxon>Bacteroidota</taxon>
        <taxon>Cytophagia</taxon>
        <taxon>Cytophagales</taxon>
        <taxon>Bernardetiaceae</taxon>
        <taxon>Bernardetia</taxon>
    </lineage>
</organism>
<gene>
    <name evidence="1" type="ordered locus">Fleli_2002</name>
</gene>
<accession>I4AKA1</accession>
<dbReference type="Proteomes" id="UP000006054">
    <property type="component" value="Chromosome"/>
</dbReference>
<dbReference type="HOGENOM" id="CLU_523509_0_0_10"/>
<evidence type="ECO:0008006" key="3">
    <source>
        <dbReference type="Google" id="ProtNLM"/>
    </source>
</evidence>
<dbReference type="eggNOG" id="COG2931">
    <property type="taxonomic scope" value="Bacteria"/>
</dbReference>
<evidence type="ECO:0000313" key="1">
    <source>
        <dbReference type="EMBL" id="AFM04386.1"/>
    </source>
</evidence>
<dbReference type="OrthoDB" id="1110382at2"/>
<dbReference type="KEGG" id="fli:Fleli_2002"/>
<dbReference type="STRING" id="880071.Fleli_2002"/>
<dbReference type="AlphaFoldDB" id="I4AKA1"/>
<keyword evidence="2" id="KW-1185">Reference proteome</keyword>
<dbReference type="Gene3D" id="2.60.40.10">
    <property type="entry name" value="Immunoglobulins"/>
    <property type="match status" value="3"/>
</dbReference>
<proteinExistence type="predicted"/>
<evidence type="ECO:0000313" key="2">
    <source>
        <dbReference type="Proteomes" id="UP000006054"/>
    </source>
</evidence>
<dbReference type="InterPro" id="IPR013783">
    <property type="entry name" value="Ig-like_fold"/>
</dbReference>
<reference evidence="2" key="1">
    <citation type="submission" date="2012-06" db="EMBL/GenBank/DDBJ databases">
        <title>The complete genome of Flexibacter litoralis DSM 6794.</title>
        <authorList>
            <person name="Lucas S."/>
            <person name="Copeland A."/>
            <person name="Lapidus A."/>
            <person name="Glavina del Rio T."/>
            <person name="Dalin E."/>
            <person name="Tice H."/>
            <person name="Bruce D."/>
            <person name="Goodwin L."/>
            <person name="Pitluck S."/>
            <person name="Peters L."/>
            <person name="Ovchinnikova G."/>
            <person name="Lu M."/>
            <person name="Kyrpides N."/>
            <person name="Mavromatis K."/>
            <person name="Ivanova N."/>
            <person name="Brettin T."/>
            <person name="Detter J.C."/>
            <person name="Han C."/>
            <person name="Larimer F."/>
            <person name="Land M."/>
            <person name="Hauser L."/>
            <person name="Markowitz V."/>
            <person name="Cheng J.-F."/>
            <person name="Hugenholtz P."/>
            <person name="Woyke T."/>
            <person name="Wu D."/>
            <person name="Spring S."/>
            <person name="Lang E."/>
            <person name="Kopitz M."/>
            <person name="Brambilla E."/>
            <person name="Klenk H.-P."/>
            <person name="Eisen J.A."/>
        </authorList>
    </citation>
    <scope>NUCLEOTIDE SEQUENCE [LARGE SCALE GENOMIC DNA]</scope>
    <source>
        <strain evidence="2">ATCC 23117 / DSM 6794 / NBRC 15988 / NCIMB 1366 / Sio-4</strain>
    </source>
</reference>
<sequence precursor="true">MNTILSKFSTFNFLIFSILLFSLVSCQDDEKLLCPELEVYSLQNEINTSAKNQIAENQTLSYEVEEERNFDLAFLIENKGGNTLKIGEVQSTSTDSTISFEITQPLKNKFETNESDSFKLNFEGLEAGEYQIPITIFSNDWNEPVFTFFINMIVNPPPAPKFPNIKVYQETTFIPSQTGIYNLENTEVRQRYETIFRIKNEGESKLIISNLISTTTDFEIQNVAQNELLPNQETTFLVIFEPTSVRNYFTQIQIQNNDPDNEENPYIFEIIANPNAAPIPDIAVFYKNGNNTELQNGFEYIEGGDLETDFQEIFEFEIENQGNAILNLSSITSDNSDFEISNVTTNNLAPNEKISFFVRFTASSLGENIATISIQSNDPDENPFTFKIRFTVKEPAFRINYLTVTIPDGLNTVPSNTGENRTLFQKEFEVIDPQNIVTGSAILRVKVITDSGGSDSFSVSILGTDGRRILFENDFDDLFYRQSIRFAEAEYLDFEVYLELPTGQRSNLEKYRLLRPSGAN</sequence>
<dbReference type="NCBIfam" id="NF012200">
    <property type="entry name" value="choice_anch_D"/>
    <property type="match status" value="2"/>
</dbReference>
<name>I4AKA1_BERLS</name>
<protein>
    <recommendedName>
        <fullName evidence="3">Abnormal spindle-like microcephaly-associated protein ASH domain-containing protein</fullName>
    </recommendedName>
</protein>